<keyword evidence="3" id="KW-1185">Reference proteome</keyword>
<feature type="domain" description="Sm" evidence="1">
    <location>
        <begin position="19"/>
        <end position="70"/>
    </location>
</feature>
<dbReference type="InterPro" id="IPR001163">
    <property type="entry name" value="Sm_dom_euk/arc"/>
</dbReference>
<dbReference type="Pfam" id="PF01423">
    <property type="entry name" value="LSM"/>
    <property type="match status" value="1"/>
</dbReference>
<dbReference type="Proteomes" id="UP001439008">
    <property type="component" value="Unassembled WGS sequence"/>
</dbReference>
<accession>A0ABV2AJQ5</accession>
<comment type="caution">
    <text evidence="2">The sequence shown here is derived from an EMBL/GenBank/DDBJ whole genome shotgun (WGS) entry which is preliminary data.</text>
</comment>
<evidence type="ECO:0000313" key="3">
    <source>
        <dbReference type="Proteomes" id="UP001439008"/>
    </source>
</evidence>
<dbReference type="Gene3D" id="2.30.30.100">
    <property type="match status" value="1"/>
</dbReference>
<evidence type="ECO:0000259" key="1">
    <source>
        <dbReference type="Pfam" id="PF01423"/>
    </source>
</evidence>
<sequence>MAETKKLDENSKLSLTEEINSFLGKTAKIRMADQRVLTGKIFCIDGFGNIILTNAIQSKKSSISNKITYKSQRISKLYANIDKMTKIEIKNF</sequence>
<name>A0ABV2AJQ5_9EUKA</name>
<organism evidence="2 3">
    <name type="scientific">Bonamia ostreae</name>
    <dbReference type="NCBI Taxonomy" id="126728"/>
    <lineage>
        <taxon>Eukaryota</taxon>
        <taxon>Sar</taxon>
        <taxon>Rhizaria</taxon>
        <taxon>Endomyxa</taxon>
        <taxon>Ascetosporea</taxon>
        <taxon>Haplosporida</taxon>
        <taxon>Bonamia</taxon>
    </lineage>
</organism>
<proteinExistence type="predicted"/>
<evidence type="ECO:0000313" key="2">
    <source>
        <dbReference type="EMBL" id="MES1919894.1"/>
    </source>
</evidence>
<gene>
    <name evidence="2" type="ORF">MHBO_001645</name>
</gene>
<protein>
    <recommendedName>
        <fullName evidence="1">Sm domain-containing protein</fullName>
    </recommendedName>
</protein>
<dbReference type="SUPFAM" id="SSF50182">
    <property type="entry name" value="Sm-like ribonucleoproteins"/>
    <property type="match status" value="1"/>
</dbReference>
<dbReference type="InterPro" id="IPR010920">
    <property type="entry name" value="LSM_dom_sf"/>
</dbReference>
<reference evidence="2 3" key="1">
    <citation type="journal article" date="2024" name="BMC Biol.">
        <title>Comparative genomics of Ascetosporea gives new insight into the evolutionary basis for animal parasitism in Rhizaria.</title>
        <authorList>
            <person name="Hiltunen Thoren M."/>
            <person name="Onut-Brannstrom I."/>
            <person name="Alfjorden A."/>
            <person name="Peckova H."/>
            <person name="Swords F."/>
            <person name="Hooper C."/>
            <person name="Holzer A.S."/>
            <person name="Bass D."/>
            <person name="Burki F."/>
        </authorList>
    </citation>
    <scope>NUCLEOTIDE SEQUENCE [LARGE SCALE GENOMIC DNA]</scope>
    <source>
        <strain evidence="2">20-A016</strain>
    </source>
</reference>
<dbReference type="EMBL" id="JBDODL010000436">
    <property type="protein sequence ID" value="MES1919894.1"/>
    <property type="molecule type" value="Genomic_DNA"/>
</dbReference>